<dbReference type="AlphaFoldDB" id="A0A0J0XDC7"/>
<proteinExistence type="predicted"/>
<dbReference type="RefSeq" id="XP_018275572.1">
    <property type="nucleotide sequence ID" value="XM_018424426.1"/>
</dbReference>
<feature type="compositionally biased region" description="Low complexity" evidence="1">
    <location>
        <begin position="93"/>
        <end position="104"/>
    </location>
</feature>
<evidence type="ECO:0000313" key="3">
    <source>
        <dbReference type="Proteomes" id="UP000053611"/>
    </source>
</evidence>
<sequence>MYFYRPRFGIFRRLVWFGLGVGAAHWWMRSRERRLDSSCYRYQRPIEAPPTSAYTWPSAMTPVSPPEAPTVQEHMTEQPQEERRRGWRRHHSAPAPANNTSAPPKYDADTQAEIDRLQRAAEALWEQRKAEAIEATVAARETARDFAVDNLKRLTDLLQRIGTSLDEEKRRNEEQKKRWV</sequence>
<feature type="region of interest" description="Disordered" evidence="1">
    <location>
        <begin position="53"/>
        <end position="107"/>
    </location>
</feature>
<dbReference type="Proteomes" id="UP000053611">
    <property type="component" value="Unassembled WGS sequence"/>
</dbReference>
<protein>
    <submittedName>
        <fullName evidence="2">Uncharacterized protein</fullName>
    </submittedName>
</protein>
<dbReference type="GeneID" id="28985029"/>
<evidence type="ECO:0000313" key="2">
    <source>
        <dbReference type="EMBL" id="KLT39081.1"/>
    </source>
</evidence>
<keyword evidence="3" id="KW-1185">Reference proteome</keyword>
<reference evidence="2 3" key="1">
    <citation type="submission" date="2015-03" db="EMBL/GenBank/DDBJ databases">
        <title>Genomics and transcriptomics of the oil-accumulating basidiomycete yeast T. oleaginosus allow insights into substrate utilization and the diverse evolutionary trajectories of mating systems in fungi.</title>
        <authorList>
            <consortium name="DOE Joint Genome Institute"/>
            <person name="Kourist R."/>
            <person name="Kracht O."/>
            <person name="Bracharz F."/>
            <person name="Lipzen A."/>
            <person name="Nolan M."/>
            <person name="Ohm R."/>
            <person name="Grigoriev I."/>
            <person name="Sun S."/>
            <person name="Heitman J."/>
            <person name="Bruck T."/>
            <person name="Nowrousian M."/>
        </authorList>
    </citation>
    <scope>NUCLEOTIDE SEQUENCE [LARGE SCALE GENOMIC DNA]</scope>
    <source>
        <strain evidence="2 3">IBC0246</strain>
    </source>
</reference>
<accession>A0A0J0XDC7</accession>
<feature type="compositionally biased region" description="Basic and acidic residues" evidence="1">
    <location>
        <begin position="74"/>
        <end position="84"/>
    </location>
</feature>
<gene>
    <name evidence="2" type="ORF">CC85DRAFT_288909</name>
</gene>
<organism evidence="2 3">
    <name type="scientific">Cutaneotrichosporon oleaginosum</name>
    <dbReference type="NCBI Taxonomy" id="879819"/>
    <lineage>
        <taxon>Eukaryota</taxon>
        <taxon>Fungi</taxon>
        <taxon>Dikarya</taxon>
        <taxon>Basidiomycota</taxon>
        <taxon>Agaricomycotina</taxon>
        <taxon>Tremellomycetes</taxon>
        <taxon>Trichosporonales</taxon>
        <taxon>Trichosporonaceae</taxon>
        <taxon>Cutaneotrichosporon</taxon>
    </lineage>
</organism>
<evidence type="ECO:0000256" key="1">
    <source>
        <dbReference type="SAM" id="MobiDB-lite"/>
    </source>
</evidence>
<dbReference type="EMBL" id="KQ087271">
    <property type="protein sequence ID" value="KLT39081.1"/>
    <property type="molecule type" value="Genomic_DNA"/>
</dbReference>
<name>A0A0J0XDC7_9TREE</name>